<keyword evidence="2" id="KW-0479">Metal-binding</keyword>
<evidence type="ECO:0000256" key="4">
    <source>
        <dbReference type="ARBA" id="ARBA00022771"/>
    </source>
</evidence>
<evidence type="ECO:0000256" key="8">
    <source>
        <dbReference type="PROSITE-ProRule" id="PRU01145"/>
    </source>
</evidence>
<dbReference type="GO" id="GO:0003677">
    <property type="term" value="F:DNA binding"/>
    <property type="evidence" value="ECO:0007669"/>
    <property type="project" value="InterPro"/>
</dbReference>
<evidence type="ECO:0000313" key="12">
    <source>
        <dbReference type="Proteomes" id="UP000669133"/>
    </source>
</evidence>
<dbReference type="FunFam" id="3.30.1490.490:FF:000001">
    <property type="entry name" value="cell growth-regulating nucleolar protein-like"/>
    <property type="match status" value="1"/>
</dbReference>
<dbReference type="GO" id="GO:0005730">
    <property type="term" value="C:nucleolus"/>
    <property type="evidence" value="ECO:0007669"/>
    <property type="project" value="TreeGrafter"/>
</dbReference>
<keyword evidence="3" id="KW-0677">Repeat</keyword>
<name>A0A8H8DE92_9ASCO</name>
<evidence type="ECO:0000256" key="3">
    <source>
        <dbReference type="ARBA" id="ARBA00022737"/>
    </source>
</evidence>
<dbReference type="GO" id="GO:0006364">
    <property type="term" value="P:rRNA processing"/>
    <property type="evidence" value="ECO:0007669"/>
    <property type="project" value="TreeGrafter"/>
</dbReference>
<feature type="compositionally biased region" description="Low complexity" evidence="9">
    <location>
        <begin position="72"/>
        <end position="95"/>
    </location>
</feature>
<dbReference type="RefSeq" id="XP_067550022.1">
    <property type="nucleotide sequence ID" value="XM_067691680.1"/>
</dbReference>
<dbReference type="GeneID" id="93651416"/>
<dbReference type="InterPro" id="IPR014898">
    <property type="entry name" value="Znf_C2H2_LYAR"/>
</dbReference>
<comment type="similarity">
    <text evidence="7">Belongs to the UPF0743 family.</text>
</comment>
<dbReference type="PROSITE" id="PS51804">
    <property type="entry name" value="ZF_C2HC_LYAR"/>
    <property type="match status" value="2"/>
</dbReference>
<gene>
    <name evidence="11" type="ORF">I9W82_002787</name>
</gene>
<dbReference type="SUPFAM" id="SSF57667">
    <property type="entry name" value="beta-beta-alpha zinc fingers"/>
    <property type="match status" value="2"/>
</dbReference>
<dbReference type="PANTHER" id="PTHR13100:SF10">
    <property type="entry name" value="CELL GROWTH-REGULATING NUCLEOLAR PROTEIN"/>
    <property type="match status" value="1"/>
</dbReference>
<evidence type="ECO:0000256" key="2">
    <source>
        <dbReference type="ARBA" id="ARBA00022723"/>
    </source>
</evidence>
<keyword evidence="4 8" id="KW-0863">Zinc-finger</keyword>
<dbReference type="InterPro" id="IPR036236">
    <property type="entry name" value="Znf_C2H2_sf"/>
</dbReference>
<proteinExistence type="inferred from homology"/>
<evidence type="ECO:0000256" key="6">
    <source>
        <dbReference type="ARBA" id="ARBA00023242"/>
    </source>
</evidence>
<feature type="domain" description="Zinc finger C2H2 LYAR-type" evidence="10">
    <location>
        <begin position="30"/>
        <end position="57"/>
    </location>
</feature>
<dbReference type="GO" id="GO:0000122">
    <property type="term" value="P:negative regulation of transcription by RNA polymerase II"/>
    <property type="evidence" value="ECO:0007669"/>
    <property type="project" value="TreeGrafter"/>
</dbReference>
<dbReference type="OrthoDB" id="21474at2759"/>
<dbReference type="Proteomes" id="UP000669133">
    <property type="component" value="Unassembled WGS sequence"/>
</dbReference>
<reference evidence="11 12" key="1">
    <citation type="submission" date="2020-12" db="EMBL/GenBank/DDBJ databases">
        <title>Effect of drift, selection, and recombination on the evolution of hybrid genomes in Candida yeast pathogens.</title>
        <authorList>
            <person name="Mixao V."/>
            <person name="Ksiezopolska E."/>
            <person name="Saus E."/>
            <person name="Boekhout T."/>
            <person name="Gacser A."/>
            <person name="Gabaldon T."/>
        </authorList>
    </citation>
    <scope>NUCLEOTIDE SEQUENCE [LARGE SCALE GENOMIC DNA]</scope>
    <source>
        <strain evidence="11 12">BP57</strain>
    </source>
</reference>
<comment type="caution">
    <text evidence="11">The sequence shown here is derived from an EMBL/GenBank/DDBJ whole genome shotgun (WGS) entry which is preliminary data.</text>
</comment>
<evidence type="ECO:0000259" key="10">
    <source>
        <dbReference type="Pfam" id="PF08790"/>
    </source>
</evidence>
<organism evidence="11 12">
    <name type="scientific">Candida metapsilosis</name>
    <dbReference type="NCBI Taxonomy" id="273372"/>
    <lineage>
        <taxon>Eukaryota</taxon>
        <taxon>Fungi</taxon>
        <taxon>Dikarya</taxon>
        <taxon>Ascomycota</taxon>
        <taxon>Saccharomycotina</taxon>
        <taxon>Pichiomycetes</taxon>
        <taxon>Debaryomycetaceae</taxon>
        <taxon>Candida/Lodderomyces clade</taxon>
        <taxon>Candida</taxon>
    </lineage>
</organism>
<dbReference type="InterPro" id="IPR039999">
    <property type="entry name" value="LYAR"/>
</dbReference>
<evidence type="ECO:0000256" key="1">
    <source>
        <dbReference type="ARBA" id="ARBA00004123"/>
    </source>
</evidence>
<keyword evidence="5" id="KW-0862">Zinc</keyword>
<dbReference type="PANTHER" id="PTHR13100">
    <property type="entry name" value="CELL GROWTH-REGULATING NUCLEOLAR PROTEIN LYAR"/>
    <property type="match status" value="1"/>
</dbReference>
<evidence type="ECO:0000256" key="9">
    <source>
        <dbReference type="SAM" id="MobiDB-lite"/>
    </source>
</evidence>
<evidence type="ECO:0000256" key="7">
    <source>
        <dbReference type="ARBA" id="ARBA00061084"/>
    </source>
</evidence>
<dbReference type="Pfam" id="PF08790">
    <property type="entry name" value="zf-LYAR"/>
    <property type="match status" value="1"/>
</dbReference>
<feature type="region of interest" description="Disordered" evidence="9">
    <location>
        <begin position="61"/>
        <end position="102"/>
    </location>
</feature>
<comment type="subcellular location">
    <subcellularLocation>
        <location evidence="1">Nucleus</location>
    </subcellularLocation>
</comment>
<dbReference type="EMBL" id="JAEOAQ010000002">
    <property type="protein sequence ID" value="KAG5420906.1"/>
    <property type="molecule type" value="Genomic_DNA"/>
</dbReference>
<keyword evidence="6" id="KW-0539">Nucleus</keyword>
<dbReference type="GO" id="GO:0008270">
    <property type="term" value="F:zinc ion binding"/>
    <property type="evidence" value="ECO:0007669"/>
    <property type="project" value="UniProtKB-KW"/>
</dbReference>
<protein>
    <recommendedName>
        <fullName evidence="10">Zinc finger C2H2 LYAR-type domain-containing protein</fullName>
    </recommendedName>
</protein>
<evidence type="ECO:0000313" key="11">
    <source>
        <dbReference type="EMBL" id="KAG5420906.1"/>
    </source>
</evidence>
<accession>A0A8H8DE92</accession>
<dbReference type="AlphaFoldDB" id="A0A8H8DE92"/>
<sequence length="143" mass="16286">MVSFSCEVCNDTVVKKKLGQHQQRCRGAYFTCIDCSTTFQNNDHDKHTSCISEAEKYEKGLYKGKKQKPKQPEQQQQQQQKKKSAPSPKKSTSQPEGSLSSFVTEKSNLYKVLKKASKDDKKKLKEILKKLTISKVDGKLIIQ</sequence>
<keyword evidence="12" id="KW-1185">Reference proteome</keyword>
<dbReference type="Gene3D" id="3.30.1490.490">
    <property type="match status" value="1"/>
</dbReference>
<evidence type="ECO:0000256" key="5">
    <source>
        <dbReference type="ARBA" id="ARBA00022833"/>
    </source>
</evidence>